<sequence>MFVHRTDITSRMLKAQTPRNLCMFPHLCPFGRCDGTCTRMVTPHIQYCLNVLTISSFFFFSLLFFSFFSLTSFLLLSYRN</sequence>
<gene>
    <name evidence="2" type="ORF">BDV30DRAFT_136468</name>
</gene>
<protein>
    <submittedName>
        <fullName evidence="2">Uncharacterized protein</fullName>
    </submittedName>
</protein>
<keyword evidence="1" id="KW-0812">Transmembrane</keyword>
<keyword evidence="1" id="KW-1133">Transmembrane helix</keyword>
<dbReference type="AlphaFoldDB" id="A0A5N6J2L2"/>
<organism evidence="2 3">
    <name type="scientific">Aspergillus minisclerotigenes</name>
    <dbReference type="NCBI Taxonomy" id="656917"/>
    <lineage>
        <taxon>Eukaryota</taxon>
        <taxon>Fungi</taxon>
        <taxon>Dikarya</taxon>
        <taxon>Ascomycota</taxon>
        <taxon>Pezizomycotina</taxon>
        <taxon>Eurotiomycetes</taxon>
        <taxon>Eurotiomycetidae</taxon>
        <taxon>Eurotiales</taxon>
        <taxon>Aspergillaceae</taxon>
        <taxon>Aspergillus</taxon>
        <taxon>Aspergillus subgen. Circumdati</taxon>
    </lineage>
</organism>
<keyword evidence="3" id="KW-1185">Reference proteome</keyword>
<evidence type="ECO:0000313" key="3">
    <source>
        <dbReference type="Proteomes" id="UP000326289"/>
    </source>
</evidence>
<name>A0A5N6J2L2_9EURO</name>
<reference evidence="2 3" key="1">
    <citation type="submission" date="2019-04" db="EMBL/GenBank/DDBJ databases">
        <title>Fungal friends and foes A comparative genomics study of 23 Aspergillus species from section Flavi.</title>
        <authorList>
            <consortium name="DOE Joint Genome Institute"/>
            <person name="Kjaerbolling I."/>
            <person name="Vesth T.C."/>
            <person name="Frisvad J.C."/>
            <person name="Nybo J.L."/>
            <person name="Theobald S."/>
            <person name="Kildgaard S."/>
            <person name="Petersen T.I."/>
            <person name="Kuo A."/>
            <person name="Sato A."/>
            <person name="Lyhne E.K."/>
            <person name="Kogle M.E."/>
            <person name="Wiebenga A."/>
            <person name="Kun R.S."/>
            <person name="Lubbers R.J."/>
            <person name="Makela M.R."/>
            <person name="Barry K."/>
            <person name="Chovatia M."/>
            <person name="Clum A."/>
            <person name="Daum C."/>
            <person name="Haridas S."/>
            <person name="He G."/>
            <person name="LaButti K."/>
            <person name="Lipzen A."/>
            <person name="Mondo S."/>
            <person name="Pangilinan J."/>
            <person name="Riley R."/>
            <person name="Salamov A."/>
            <person name="Simmons B.A."/>
            <person name="Magnuson J.K."/>
            <person name="Henrissat B."/>
            <person name="Mortensen U.H."/>
            <person name="Larsen T.O."/>
            <person name="De vries R.P."/>
            <person name="Grigoriev I.V."/>
            <person name="Machida M."/>
            <person name="Baker S.E."/>
            <person name="Andersen M.R."/>
        </authorList>
    </citation>
    <scope>NUCLEOTIDE SEQUENCE [LARGE SCALE GENOMIC DNA]</scope>
    <source>
        <strain evidence="2 3">CBS 117635</strain>
    </source>
</reference>
<accession>A0A5N6J2L2</accession>
<evidence type="ECO:0000313" key="2">
    <source>
        <dbReference type="EMBL" id="KAB8271863.1"/>
    </source>
</evidence>
<dbReference type="Proteomes" id="UP000326289">
    <property type="component" value="Unassembled WGS sequence"/>
</dbReference>
<proteinExistence type="predicted"/>
<keyword evidence="1" id="KW-0472">Membrane</keyword>
<evidence type="ECO:0000256" key="1">
    <source>
        <dbReference type="SAM" id="Phobius"/>
    </source>
</evidence>
<dbReference type="EMBL" id="ML732811">
    <property type="protein sequence ID" value="KAB8271863.1"/>
    <property type="molecule type" value="Genomic_DNA"/>
</dbReference>
<feature type="transmembrane region" description="Helical" evidence="1">
    <location>
        <begin position="57"/>
        <end position="78"/>
    </location>
</feature>